<accession>A0A1Y3AR84</accession>
<feature type="transmembrane region" description="Helical" evidence="1">
    <location>
        <begin position="12"/>
        <end position="34"/>
    </location>
</feature>
<organism evidence="2 3">
    <name type="scientific">Euroglyphus maynei</name>
    <name type="common">Mayne's house dust mite</name>
    <dbReference type="NCBI Taxonomy" id="6958"/>
    <lineage>
        <taxon>Eukaryota</taxon>
        <taxon>Metazoa</taxon>
        <taxon>Ecdysozoa</taxon>
        <taxon>Arthropoda</taxon>
        <taxon>Chelicerata</taxon>
        <taxon>Arachnida</taxon>
        <taxon>Acari</taxon>
        <taxon>Acariformes</taxon>
        <taxon>Sarcoptiformes</taxon>
        <taxon>Astigmata</taxon>
        <taxon>Psoroptidia</taxon>
        <taxon>Analgoidea</taxon>
        <taxon>Pyroglyphidae</taxon>
        <taxon>Pyroglyphinae</taxon>
        <taxon>Euroglyphus</taxon>
    </lineage>
</organism>
<evidence type="ECO:0000313" key="3">
    <source>
        <dbReference type="Proteomes" id="UP000194236"/>
    </source>
</evidence>
<keyword evidence="3" id="KW-1185">Reference proteome</keyword>
<proteinExistence type="predicted"/>
<keyword evidence="1" id="KW-0472">Membrane</keyword>
<dbReference type="AlphaFoldDB" id="A0A1Y3AR84"/>
<sequence>MDYLDQAVAVRLHCYVVLLVVSKLNKVLFVYLVINQTNRVARYLDHRSVTCHRWVSAVFQLFFHF</sequence>
<evidence type="ECO:0000313" key="2">
    <source>
        <dbReference type="EMBL" id="OTF69976.1"/>
    </source>
</evidence>
<dbReference type="EMBL" id="MUJZ01067922">
    <property type="protein sequence ID" value="OTF69976.1"/>
    <property type="molecule type" value="Genomic_DNA"/>
</dbReference>
<keyword evidence="1" id="KW-1133">Transmembrane helix</keyword>
<reference evidence="2 3" key="1">
    <citation type="submission" date="2017-03" db="EMBL/GenBank/DDBJ databases">
        <title>Genome Survey of Euroglyphus maynei.</title>
        <authorList>
            <person name="Arlian L.G."/>
            <person name="Morgan M.S."/>
            <person name="Rider S.D."/>
        </authorList>
    </citation>
    <scope>NUCLEOTIDE SEQUENCE [LARGE SCALE GENOMIC DNA]</scope>
    <source>
        <strain evidence="2">Arlian Lab</strain>
        <tissue evidence="2">Whole body</tissue>
    </source>
</reference>
<keyword evidence="1" id="KW-0812">Transmembrane</keyword>
<dbReference type="Proteomes" id="UP000194236">
    <property type="component" value="Unassembled WGS sequence"/>
</dbReference>
<protein>
    <submittedName>
        <fullName evidence="2">Uncharacterized protein</fullName>
    </submittedName>
</protein>
<comment type="caution">
    <text evidence="2">The sequence shown here is derived from an EMBL/GenBank/DDBJ whole genome shotgun (WGS) entry which is preliminary data.</text>
</comment>
<evidence type="ECO:0000256" key="1">
    <source>
        <dbReference type="SAM" id="Phobius"/>
    </source>
</evidence>
<name>A0A1Y3AR84_EURMA</name>
<gene>
    <name evidence="2" type="ORF">BLA29_010569</name>
</gene>